<evidence type="ECO:0000313" key="1">
    <source>
        <dbReference type="EMBL" id="EFM40984.1"/>
    </source>
</evidence>
<dbReference type="EMBL" id="AEEQ01000010">
    <property type="protein sequence ID" value="EFM40984.1"/>
    <property type="molecule type" value="Genomic_DNA"/>
</dbReference>
<accession>E0Q842</accession>
<gene>
    <name evidence="1" type="ORF">HMPREF0168_1300</name>
</gene>
<dbReference type="HOGENOM" id="CLU_2987463_0_0_11"/>
<reference evidence="1 2" key="1">
    <citation type="submission" date="2010-08" db="EMBL/GenBank/DDBJ databases">
        <authorList>
            <person name="Muzny D."/>
            <person name="Qin X."/>
            <person name="Deng J."/>
            <person name="Jiang H."/>
            <person name="Liu Y."/>
            <person name="Qu J."/>
            <person name="Song X.-Z."/>
            <person name="Zhang L."/>
            <person name="Thornton R."/>
            <person name="Coyle M."/>
            <person name="Francisco L."/>
            <person name="Jackson L."/>
            <person name="Javaid M."/>
            <person name="Korchina V."/>
            <person name="Kovar C."/>
            <person name="Mata R."/>
            <person name="Mathew T."/>
            <person name="Ngo R."/>
            <person name="Nguyen L."/>
            <person name="Nguyen N."/>
            <person name="Okwuonu G."/>
            <person name="Ongeri F."/>
            <person name="Pham C."/>
            <person name="Simmons D."/>
            <person name="Wilczek-Boney K."/>
            <person name="Hale W."/>
            <person name="Jakkamsetti A."/>
            <person name="Pham P."/>
            <person name="Ruth R."/>
            <person name="San Lucas F."/>
            <person name="Warren J."/>
            <person name="Zhang J."/>
            <person name="Zhao Z."/>
            <person name="Zhou C."/>
            <person name="Zhu D."/>
            <person name="Lee S."/>
            <person name="Bess C."/>
            <person name="Blankenburg K."/>
            <person name="Forbes L."/>
            <person name="Fu Q."/>
            <person name="Gubbala S."/>
            <person name="Hirani K."/>
            <person name="Jayaseelan J.C."/>
            <person name="Lara F."/>
            <person name="Munidasa M."/>
            <person name="Palculict T."/>
            <person name="Patil S."/>
            <person name="Pu L.-L."/>
            <person name="Saada N."/>
            <person name="Tang L."/>
            <person name="Weissenberger G."/>
            <person name="Zhu Y."/>
            <person name="Hemphill L."/>
            <person name="Shang Y."/>
            <person name="Youmans B."/>
            <person name="Ayvaz T."/>
            <person name="Ross M."/>
            <person name="Santibanez J."/>
            <person name="Aqrawi P."/>
            <person name="Gross S."/>
            <person name="Joshi V."/>
            <person name="Fowler G."/>
            <person name="Nazareth L."/>
            <person name="Reid J."/>
            <person name="Worley K."/>
            <person name="Petrosino J."/>
            <person name="Highlander S."/>
            <person name="Gibbs R."/>
        </authorList>
    </citation>
    <scope>NUCLEOTIDE SEQUENCE [LARGE SCALE GENOMIC DNA]</scope>
    <source>
        <strain evidence="1 2">ATCC 27679</strain>
    </source>
</reference>
<organism evidence="1 2">
    <name type="scientific">Bifidobacterium dentium ATCC 27679</name>
    <dbReference type="NCBI Taxonomy" id="871562"/>
    <lineage>
        <taxon>Bacteria</taxon>
        <taxon>Bacillati</taxon>
        <taxon>Actinomycetota</taxon>
        <taxon>Actinomycetes</taxon>
        <taxon>Bifidobacteriales</taxon>
        <taxon>Bifidobacteriaceae</taxon>
        <taxon>Bifidobacterium</taxon>
    </lineage>
</organism>
<dbReference type="Proteomes" id="UP000003323">
    <property type="component" value="Unassembled WGS sequence"/>
</dbReference>
<dbReference type="AlphaFoldDB" id="E0Q842"/>
<proteinExistence type="predicted"/>
<comment type="caution">
    <text evidence="1">The sequence shown here is derived from an EMBL/GenBank/DDBJ whole genome shotgun (WGS) entry which is preliminary data.</text>
</comment>
<evidence type="ECO:0000313" key="2">
    <source>
        <dbReference type="Proteomes" id="UP000003323"/>
    </source>
</evidence>
<protein>
    <submittedName>
        <fullName evidence="1">Uncharacterized protein</fullName>
    </submittedName>
</protein>
<name>E0Q842_9BIFI</name>
<sequence>MPVNLQHDWKISHRGAAEAPFRNGLAHLFTSDSFSRIPSVKNTMLTAQAAHIQLSAL</sequence>